<dbReference type="SUPFAM" id="SSF54211">
    <property type="entry name" value="Ribosomal protein S5 domain 2-like"/>
    <property type="match status" value="1"/>
</dbReference>
<gene>
    <name evidence="4" type="ORF">ENU30_06980</name>
</gene>
<dbReference type="InterPro" id="IPR014721">
    <property type="entry name" value="Ribsml_uS5_D2-typ_fold_subgr"/>
</dbReference>
<dbReference type="GO" id="GO:0004176">
    <property type="term" value="F:ATP-dependent peptidase activity"/>
    <property type="evidence" value="ECO:0007669"/>
    <property type="project" value="InterPro"/>
</dbReference>
<comment type="subcellular location">
    <subcellularLocation>
        <location evidence="1">Membrane</location>
        <topology evidence="1">Multi-pass membrane protein</topology>
    </subcellularLocation>
</comment>
<keyword evidence="2" id="KW-0472">Membrane</keyword>
<dbReference type="PRINTS" id="PR00830">
    <property type="entry name" value="ENDOLAPTASE"/>
</dbReference>
<organism evidence="4">
    <name type="scientific">Ignisphaera aggregans</name>
    <dbReference type="NCBI Taxonomy" id="334771"/>
    <lineage>
        <taxon>Archaea</taxon>
        <taxon>Thermoproteota</taxon>
        <taxon>Thermoprotei</taxon>
        <taxon>Desulfurococcales</taxon>
        <taxon>Desulfurococcaceae</taxon>
        <taxon>Ignisphaera</taxon>
    </lineage>
</organism>
<dbReference type="GO" id="GO:0016020">
    <property type="term" value="C:membrane"/>
    <property type="evidence" value="ECO:0007669"/>
    <property type="project" value="UniProtKB-SubCell"/>
</dbReference>
<keyword evidence="2" id="KW-1133">Transmembrane helix</keyword>
<dbReference type="GO" id="GO:0004252">
    <property type="term" value="F:serine-type endopeptidase activity"/>
    <property type="evidence" value="ECO:0007669"/>
    <property type="project" value="InterPro"/>
</dbReference>
<evidence type="ECO:0000256" key="2">
    <source>
        <dbReference type="SAM" id="Phobius"/>
    </source>
</evidence>
<name>A0A7J3JRW4_9CREN</name>
<dbReference type="GO" id="GO:0006508">
    <property type="term" value="P:proteolysis"/>
    <property type="evidence" value="ECO:0007669"/>
    <property type="project" value="InterPro"/>
</dbReference>
<evidence type="ECO:0000259" key="3">
    <source>
        <dbReference type="Pfam" id="PF05362"/>
    </source>
</evidence>
<reference evidence="4" key="1">
    <citation type="journal article" date="2020" name="mSystems">
        <title>Genome- and Community-Level Interaction Insights into Carbon Utilization and Element Cycling Functions of Hydrothermarchaeota in Hydrothermal Sediment.</title>
        <authorList>
            <person name="Zhou Z."/>
            <person name="Liu Y."/>
            <person name="Xu W."/>
            <person name="Pan J."/>
            <person name="Luo Z.H."/>
            <person name="Li M."/>
        </authorList>
    </citation>
    <scope>NUCLEOTIDE SEQUENCE [LARGE SCALE GENOMIC DNA]</scope>
    <source>
        <strain evidence="4">SpSt-657</strain>
    </source>
</reference>
<comment type="caution">
    <text evidence="4">The sequence shown here is derived from an EMBL/GenBank/DDBJ whole genome shotgun (WGS) entry which is preliminary data.</text>
</comment>
<dbReference type="Pfam" id="PF05362">
    <property type="entry name" value="Lon_C"/>
    <property type="match status" value="1"/>
</dbReference>
<feature type="domain" description="Lon proteolytic" evidence="3">
    <location>
        <begin position="119"/>
        <end position="185"/>
    </location>
</feature>
<evidence type="ECO:0000313" key="4">
    <source>
        <dbReference type="EMBL" id="HGQ18695.1"/>
    </source>
</evidence>
<sequence>MIMVYRTCMILTLLMLVTISLPTHSLTYGYILDELRHVTIVAVSQLSNGSYIGVSADLYVRVACPGSGHVYVETLPLSEIDLQASTRIAALVASSIANISFYSCDFYASIKSDSPIIGGPSASGVTAVAFAAALLRLPLNESIVMTGMVLPDGSVGPVGGLKYKLDAAVSRGAKMFLVPYGQTKDTIYRIVSQRIGPSVITRVIPETIDLISYGAQLNVSVVPIANIFEALEIFTNHMYKVTPTTSSLPNKLSNIYAALKNIQYEWIFNLSNKIIAIVNESKAVEDKALSSLSGYSSIYVRNTLQNIDSNINSLRIQAESLVSAEKLYAASSLYFQALIYAYQRLYLLKAIVDGAFISKEINIINNSIYDIINYIHRYHIENGMDTARLSIVINTLDRAYEALIYLNRTLTSQYIDSISQYLALASARIYTAWLWSTLLDKYPYIGSEIPTDDLNRMALYISTLSQNIYTYIIAFSSSIQIPGDMLSEAMFRYSLLTKVDNTLDRLALGISSISYMHLILTSLFLQDYSSAIEALNKTISTSLSLPDSILPIDIPLYIEMAKTFESYSQTQLTMLSRLSIILSIYRILSTELRQPQQLYTKIDGERTTTITIKERNIVTTTITITTFIEQPHTITVTTTIATPILRDHINLRDVAIILIMAIVITMAIIWMMFRTKLASL</sequence>
<proteinExistence type="predicted"/>
<dbReference type="Gene3D" id="3.30.230.10">
    <property type="match status" value="1"/>
</dbReference>
<accession>A0A7J3JRW4</accession>
<keyword evidence="2" id="KW-0812">Transmembrane</keyword>
<dbReference type="EMBL" id="DTBZ01000131">
    <property type="protein sequence ID" value="HGQ18695.1"/>
    <property type="molecule type" value="Genomic_DNA"/>
</dbReference>
<dbReference type="AlphaFoldDB" id="A0A7J3JRW4"/>
<dbReference type="InterPro" id="IPR020568">
    <property type="entry name" value="Ribosomal_Su5_D2-typ_SF"/>
</dbReference>
<dbReference type="InterPro" id="IPR008269">
    <property type="entry name" value="Lon_proteolytic"/>
</dbReference>
<feature type="transmembrane region" description="Helical" evidence="2">
    <location>
        <begin position="654"/>
        <end position="673"/>
    </location>
</feature>
<protein>
    <recommendedName>
        <fullName evidence="3">Lon proteolytic domain-containing protein</fullName>
    </recommendedName>
</protein>
<evidence type="ECO:0000256" key="1">
    <source>
        <dbReference type="ARBA" id="ARBA00004141"/>
    </source>
</evidence>